<dbReference type="Gene3D" id="2.60.40.3670">
    <property type="match status" value="1"/>
</dbReference>
<dbReference type="InterPro" id="IPR036465">
    <property type="entry name" value="vWFA_dom_sf"/>
</dbReference>
<dbReference type="OrthoDB" id="568872at2"/>
<dbReference type="Pfam" id="PF13768">
    <property type="entry name" value="VWA_3"/>
    <property type="match status" value="1"/>
</dbReference>
<dbReference type="RefSeq" id="WP_093941284.1">
    <property type="nucleotide sequence ID" value="NZ_CP022521.1"/>
</dbReference>
<keyword evidence="2" id="KW-1185">Reference proteome</keyword>
<dbReference type="PROSITE" id="PS50234">
    <property type="entry name" value="VWFA"/>
    <property type="match status" value="1"/>
</dbReference>
<reference evidence="1 2" key="1">
    <citation type="submission" date="2017-07" db="EMBL/GenBank/DDBJ databases">
        <title>Complete genome sequence of Actinoalloteichus hoggarensis DSM 45943, type strain of Actinoalloteichus hoggarensis.</title>
        <authorList>
            <person name="Ruckert C."/>
            <person name="Nouioui I."/>
            <person name="Willmese J."/>
            <person name="van Wezel G."/>
            <person name="Klenk H.-P."/>
            <person name="Kalinowski J."/>
            <person name="Zotchev S.B."/>
        </authorList>
    </citation>
    <scope>NUCLEOTIDE SEQUENCE [LARGE SCALE GENOMIC DNA]</scope>
    <source>
        <strain evidence="1 2">DSM 45943</strain>
    </source>
</reference>
<evidence type="ECO:0000313" key="2">
    <source>
        <dbReference type="Proteomes" id="UP000204221"/>
    </source>
</evidence>
<dbReference type="InterPro" id="IPR041176">
    <property type="entry name" value="VWA_3_C"/>
</dbReference>
<organism evidence="1 2">
    <name type="scientific">Actinoalloteichus hoggarensis</name>
    <dbReference type="NCBI Taxonomy" id="1470176"/>
    <lineage>
        <taxon>Bacteria</taxon>
        <taxon>Bacillati</taxon>
        <taxon>Actinomycetota</taxon>
        <taxon>Actinomycetes</taxon>
        <taxon>Pseudonocardiales</taxon>
        <taxon>Pseudonocardiaceae</taxon>
        <taxon>Actinoalloteichus</taxon>
    </lineage>
</organism>
<dbReference type="PANTHER" id="PTHR45737:SF6">
    <property type="entry name" value="VON WILLEBRAND FACTOR A DOMAIN-CONTAINING PROTEIN 5A"/>
    <property type="match status" value="1"/>
</dbReference>
<accession>A0A221W209</accession>
<sequence length="444" mass="46783">MGNGPSFRITIDQNRFLPVGGRDVDAIVTVTAGAASNADDGGTAEGRAGGEDTTVVVILDCSSSMNWPRTRIAAARQAAVSAVDALREGVRFAVVAGDSAARMVYPAHRGLARADPRSRTAAAKAIRAVRAVGGTAMSRWLLLAEELFRGAPAGVRHAVLLTDGVNQGEDAAALDMCLAACRDRFVCDCRGIGTDWAVAELRRIAEALSGTVDIIAEPGRLAAEFRAMIDAAMGKETADVALRVWTPRTARLRFLKQVDPTVVDLSGRRVPSGAMTGDYPIGSWGAETRAYHVGVEIEPVEQADRRLAARISVVAPRFDHVGPLATGLVLAEGTSDLAQATFVDRVVGHYTGQSELVEAIRTGLAARTGGDPDTATSSLSRAVELAEAAGNQDTARLLAAVVERDEHTGTVRLRSRVSAEAEMTLDVRSGRTAGLRRPTDRGGR</sequence>
<dbReference type="Gene3D" id="3.40.50.410">
    <property type="entry name" value="von Willebrand factor, type A domain"/>
    <property type="match status" value="1"/>
</dbReference>
<dbReference type="Gene3D" id="1.20.120.1690">
    <property type="match status" value="1"/>
</dbReference>
<gene>
    <name evidence="1" type="ORF">AHOG_11010</name>
</gene>
<protein>
    <submittedName>
        <fullName evidence="1">von Willebrand factor type A domain protein</fullName>
    </submittedName>
</protein>
<dbReference type="SUPFAM" id="SSF53300">
    <property type="entry name" value="vWA-like"/>
    <property type="match status" value="1"/>
</dbReference>
<dbReference type="InterPro" id="IPR002035">
    <property type="entry name" value="VWF_A"/>
</dbReference>
<proteinExistence type="predicted"/>
<dbReference type="CDD" id="cd00198">
    <property type="entry name" value="vWFA"/>
    <property type="match status" value="1"/>
</dbReference>
<name>A0A221W209_9PSEU</name>
<dbReference type="PANTHER" id="PTHR45737">
    <property type="entry name" value="VON WILLEBRAND FACTOR A DOMAIN-CONTAINING PROTEIN 5A"/>
    <property type="match status" value="1"/>
</dbReference>
<evidence type="ECO:0000313" key="1">
    <source>
        <dbReference type="EMBL" id="ASO19845.1"/>
    </source>
</evidence>
<dbReference type="EMBL" id="CP022521">
    <property type="protein sequence ID" value="ASO19845.1"/>
    <property type="molecule type" value="Genomic_DNA"/>
</dbReference>
<dbReference type="AlphaFoldDB" id="A0A221W209"/>
<dbReference type="Proteomes" id="UP000204221">
    <property type="component" value="Chromosome"/>
</dbReference>
<dbReference type="Pfam" id="PF18571">
    <property type="entry name" value="VWA_3_C"/>
    <property type="match status" value="1"/>
</dbReference>
<dbReference type="SMART" id="SM00327">
    <property type="entry name" value="VWA"/>
    <property type="match status" value="1"/>
</dbReference>
<dbReference type="KEGG" id="ahg:AHOG_11010"/>